<dbReference type="PANTHER" id="PTHR36067">
    <property type="entry name" value="EXPRESSED PROTEIN"/>
    <property type="match status" value="1"/>
</dbReference>
<proteinExistence type="predicted"/>
<evidence type="ECO:0000313" key="1">
    <source>
        <dbReference type="EMBL" id="RDX92056.1"/>
    </source>
</evidence>
<accession>A0A371GNF4</accession>
<sequence>MSDIAMLVAEEYERRVKNLRKGGGGGGGGGGEAGEIDMVSCVSVMVSRLKEKKQLVQWAFEPKTQLATAASNSFFSA</sequence>
<dbReference type="OrthoDB" id="735913at2759"/>
<name>A0A371GNF4_MUCPR</name>
<organism evidence="1 2">
    <name type="scientific">Mucuna pruriens</name>
    <name type="common">Velvet bean</name>
    <name type="synonym">Dolichos pruriens</name>
    <dbReference type="NCBI Taxonomy" id="157652"/>
    <lineage>
        <taxon>Eukaryota</taxon>
        <taxon>Viridiplantae</taxon>
        <taxon>Streptophyta</taxon>
        <taxon>Embryophyta</taxon>
        <taxon>Tracheophyta</taxon>
        <taxon>Spermatophyta</taxon>
        <taxon>Magnoliopsida</taxon>
        <taxon>eudicotyledons</taxon>
        <taxon>Gunneridae</taxon>
        <taxon>Pentapetalae</taxon>
        <taxon>rosids</taxon>
        <taxon>fabids</taxon>
        <taxon>Fabales</taxon>
        <taxon>Fabaceae</taxon>
        <taxon>Papilionoideae</taxon>
        <taxon>50 kb inversion clade</taxon>
        <taxon>NPAAA clade</taxon>
        <taxon>indigoferoid/millettioid clade</taxon>
        <taxon>Phaseoleae</taxon>
        <taxon>Mucuna</taxon>
    </lineage>
</organism>
<dbReference type="Proteomes" id="UP000257109">
    <property type="component" value="Unassembled WGS sequence"/>
</dbReference>
<dbReference type="EMBL" id="QJKJ01004961">
    <property type="protein sequence ID" value="RDX92056.1"/>
    <property type="molecule type" value="Genomic_DNA"/>
</dbReference>
<evidence type="ECO:0000313" key="2">
    <source>
        <dbReference type="Proteomes" id="UP000257109"/>
    </source>
</evidence>
<reference evidence="1" key="1">
    <citation type="submission" date="2018-05" db="EMBL/GenBank/DDBJ databases">
        <title>Draft genome of Mucuna pruriens seed.</title>
        <authorList>
            <person name="Nnadi N.E."/>
            <person name="Vos R."/>
            <person name="Hasami M.H."/>
            <person name="Devisetty U.K."/>
            <person name="Aguiy J.C."/>
        </authorList>
    </citation>
    <scope>NUCLEOTIDE SEQUENCE [LARGE SCALE GENOMIC DNA]</scope>
    <source>
        <strain evidence="1">JCA_2017</strain>
    </source>
</reference>
<feature type="non-terminal residue" evidence="1">
    <location>
        <position position="1"/>
    </location>
</feature>
<gene>
    <name evidence="1" type="ORF">CR513_25870</name>
</gene>
<protein>
    <submittedName>
        <fullName evidence="1">Uncharacterized protein</fullName>
    </submittedName>
</protein>
<keyword evidence="2" id="KW-1185">Reference proteome</keyword>
<dbReference type="PANTHER" id="PTHR36067:SF1">
    <property type="entry name" value="EXPRESSED PROTEIN"/>
    <property type="match status" value="1"/>
</dbReference>
<comment type="caution">
    <text evidence="1">The sequence shown here is derived from an EMBL/GenBank/DDBJ whole genome shotgun (WGS) entry which is preliminary data.</text>
</comment>
<dbReference type="AlphaFoldDB" id="A0A371GNF4"/>